<feature type="domain" description="Methyltransferase" evidence="2">
    <location>
        <begin position="38"/>
        <end position="130"/>
    </location>
</feature>
<dbReference type="GO" id="GO:0032259">
    <property type="term" value="P:methylation"/>
    <property type="evidence" value="ECO:0007669"/>
    <property type="project" value="UniProtKB-KW"/>
</dbReference>
<evidence type="ECO:0000259" key="2">
    <source>
        <dbReference type="Pfam" id="PF13649"/>
    </source>
</evidence>
<evidence type="ECO:0000313" key="4">
    <source>
        <dbReference type="Proteomes" id="UP000240653"/>
    </source>
</evidence>
<dbReference type="OrthoDB" id="9811589at2"/>
<dbReference type="GO" id="GO:0008168">
    <property type="term" value="F:methyltransferase activity"/>
    <property type="evidence" value="ECO:0007669"/>
    <property type="project" value="UniProtKB-KW"/>
</dbReference>
<proteinExistence type="predicted"/>
<dbReference type="EMBL" id="PXYL01000006">
    <property type="protein sequence ID" value="PSJ60434.1"/>
    <property type="molecule type" value="Genomic_DNA"/>
</dbReference>
<protein>
    <submittedName>
        <fullName evidence="3">SAM-dependent methyltransferase</fullName>
    </submittedName>
</protein>
<dbReference type="SUPFAM" id="SSF53335">
    <property type="entry name" value="S-adenosyl-L-methionine-dependent methyltransferases"/>
    <property type="match status" value="1"/>
</dbReference>
<keyword evidence="4" id="KW-1185">Reference proteome</keyword>
<comment type="caution">
    <text evidence="3">The sequence shown here is derived from an EMBL/GenBank/DDBJ whole genome shotgun (WGS) entry which is preliminary data.</text>
</comment>
<dbReference type="Proteomes" id="UP000240653">
    <property type="component" value="Unassembled WGS sequence"/>
</dbReference>
<name>A0A2P7SD59_9HYPH</name>
<evidence type="ECO:0000313" key="3">
    <source>
        <dbReference type="EMBL" id="PSJ60434.1"/>
    </source>
</evidence>
<dbReference type="Gene3D" id="3.40.50.150">
    <property type="entry name" value="Vaccinia Virus protein VP39"/>
    <property type="match status" value="1"/>
</dbReference>
<keyword evidence="1 3" id="KW-0808">Transferase</keyword>
<dbReference type="CDD" id="cd02440">
    <property type="entry name" value="AdoMet_MTases"/>
    <property type="match status" value="1"/>
</dbReference>
<dbReference type="PANTHER" id="PTHR43861">
    <property type="entry name" value="TRANS-ACONITATE 2-METHYLTRANSFERASE-RELATED"/>
    <property type="match status" value="1"/>
</dbReference>
<reference evidence="3 4" key="1">
    <citation type="submission" date="2018-03" db="EMBL/GenBank/DDBJ databases">
        <title>The draft genome of Mesorhizobium soli JCM 19897.</title>
        <authorList>
            <person name="Li L."/>
            <person name="Liu L."/>
            <person name="Liang L."/>
            <person name="Wang T."/>
            <person name="Zhang X."/>
        </authorList>
    </citation>
    <scope>NUCLEOTIDE SEQUENCE [LARGE SCALE GENOMIC DNA]</scope>
    <source>
        <strain evidence="3 4">JCM 19897</strain>
    </source>
</reference>
<evidence type="ECO:0000256" key="1">
    <source>
        <dbReference type="ARBA" id="ARBA00022679"/>
    </source>
</evidence>
<dbReference type="InterPro" id="IPR041698">
    <property type="entry name" value="Methyltransf_25"/>
</dbReference>
<dbReference type="AlphaFoldDB" id="A0A2P7SD59"/>
<gene>
    <name evidence="3" type="ORF">C7I85_13735</name>
</gene>
<keyword evidence="3" id="KW-0489">Methyltransferase</keyword>
<accession>A0A2P7SD59</accession>
<dbReference type="Gene3D" id="2.20.130.10">
    <property type="entry name" value="CAC2371-like domains"/>
    <property type="match status" value="1"/>
</dbReference>
<dbReference type="Pfam" id="PF13649">
    <property type="entry name" value="Methyltransf_25"/>
    <property type="match status" value="1"/>
</dbReference>
<dbReference type="InterPro" id="IPR029063">
    <property type="entry name" value="SAM-dependent_MTases_sf"/>
</dbReference>
<organism evidence="3 4">
    <name type="scientific">Pseudaminobacter soli</name>
    <name type="common">ex Li et al. 2025</name>
    <dbReference type="NCBI Taxonomy" id="1295366"/>
    <lineage>
        <taxon>Bacteria</taxon>
        <taxon>Pseudomonadati</taxon>
        <taxon>Pseudomonadota</taxon>
        <taxon>Alphaproteobacteria</taxon>
        <taxon>Hyphomicrobiales</taxon>
        <taxon>Phyllobacteriaceae</taxon>
        <taxon>Pseudaminobacter</taxon>
    </lineage>
</organism>
<sequence>MDDRLYIDPELVQFYDLENEGGADQDYCIAFAEGARSVLDLGCGTGLVAVALASGRDVTGVDPAGAMLDVARRRPGGDSVEWVEADARHVRLGKKFDLVLLTGHAFQVFLTAEDQRAVLATIAAHLAPEGRFIFDSRNPAAREWLEWVPEQSQRSVEHPRLGAVKAWNDAAWDEAAGVVTYETFYDAPGGRRFHAESKIAFPEKDTLAGMLHEAGLAIDRWLGDWHGAPWTPTSREIIPIGRLR</sequence>